<evidence type="ECO:0000313" key="3">
    <source>
        <dbReference type="Proteomes" id="UP000333828"/>
    </source>
</evidence>
<keyword evidence="1" id="KW-0812">Transmembrane</keyword>
<keyword evidence="3" id="KW-1185">Reference proteome</keyword>
<gene>
    <name evidence="2" type="ORF">PIN31115_01916</name>
</gene>
<evidence type="ECO:0000256" key="1">
    <source>
        <dbReference type="SAM" id="Phobius"/>
    </source>
</evidence>
<organism evidence="2 3">
    <name type="scientific">Pandoraea iniqua</name>
    <dbReference type="NCBI Taxonomy" id="2508288"/>
    <lineage>
        <taxon>Bacteria</taxon>
        <taxon>Pseudomonadati</taxon>
        <taxon>Pseudomonadota</taxon>
        <taxon>Betaproteobacteria</taxon>
        <taxon>Burkholderiales</taxon>
        <taxon>Burkholderiaceae</taxon>
        <taxon>Pandoraea</taxon>
    </lineage>
</organism>
<dbReference type="RefSeq" id="WP_150683838.1">
    <property type="nucleotide sequence ID" value="NZ_CABPSI010000002.1"/>
</dbReference>
<sequence>MEVLNSWSTSARVLVMAAMVLAITLIAIVAADHVYFALRLGVAQSEAARARDQATQWRSSFDAMSETLGWQNGAVAA</sequence>
<proteinExistence type="predicted"/>
<keyword evidence="1" id="KW-1133">Transmembrane helix</keyword>
<evidence type="ECO:0000313" key="2">
    <source>
        <dbReference type="EMBL" id="VVD97307.1"/>
    </source>
</evidence>
<name>A0A5E4UB75_9BURK</name>
<dbReference type="AlphaFoldDB" id="A0A5E4UB75"/>
<keyword evidence="1" id="KW-0472">Membrane</keyword>
<dbReference type="Proteomes" id="UP000333828">
    <property type="component" value="Unassembled WGS sequence"/>
</dbReference>
<feature type="transmembrane region" description="Helical" evidence="1">
    <location>
        <begin position="12"/>
        <end position="31"/>
    </location>
</feature>
<reference evidence="2 3" key="1">
    <citation type="submission" date="2019-08" db="EMBL/GenBank/DDBJ databases">
        <authorList>
            <person name="Peeters C."/>
        </authorList>
    </citation>
    <scope>NUCLEOTIDE SEQUENCE [LARGE SCALE GENOMIC DNA]</scope>
    <source>
        <strain evidence="2 3">LMG 31115</strain>
    </source>
</reference>
<accession>A0A5E4UB75</accession>
<dbReference type="EMBL" id="CABPSI010000002">
    <property type="protein sequence ID" value="VVD97307.1"/>
    <property type="molecule type" value="Genomic_DNA"/>
</dbReference>
<protein>
    <submittedName>
        <fullName evidence="2">Uncharacterized protein</fullName>
    </submittedName>
</protein>